<keyword evidence="1" id="KW-0812">Transmembrane</keyword>
<feature type="transmembrane region" description="Helical" evidence="1">
    <location>
        <begin position="121"/>
        <end position="144"/>
    </location>
</feature>
<dbReference type="Pfam" id="PF25928">
    <property type="entry name" value="DUF7973"/>
    <property type="match status" value="1"/>
</dbReference>
<evidence type="ECO:0000256" key="1">
    <source>
        <dbReference type="SAM" id="Phobius"/>
    </source>
</evidence>
<dbReference type="AlphaFoldDB" id="A0A8J7YBG5"/>
<feature type="transmembrane region" description="Helical" evidence="1">
    <location>
        <begin position="79"/>
        <end position="101"/>
    </location>
</feature>
<proteinExistence type="predicted"/>
<feature type="transmembrane region" description="Helical" evidence="1">
    <location>
        <begin position="334"/>
        <end position="353"/>
    </location>
</feature>
<evidence type="ECO:0000313" key="3">
    <source>
        <dbReference type="EMBL" id="MBX0302462.1"/>
    </source>
</evidence>
<feature type="transmembrane region" description="Helical" evidence="1">
    <location>
        <begin position="253"/>
        <end position="271"/>
    </location>
</feature>
<evidence type="ECO:0000259" key="2">
    <source>
        <dbReference type="Pfam" id="PF25928"/>
    </source>
</evidence>
<evidence type="ECO:0000313" key="4">
    <source>
        <dbReference type="Proteomes" id="UP000783863"/>
    </source>
</evidence>
<feature type="transmembrane region" description="Helical" evidence="1">
    <location>
        <begin position="229"/>
        <end position="248"/>
    </location>
</feature>
<keyword evidence="4" id="KW-1185">Reference proteome</keyword>
<keyword evidence="1" id="KW-1133">Transmembrane helix</keyword>
<sequence>MVGSVLQVPILGISVVEFLVLLIASFAGGAFGAALGALPAFIFTGFMVIAGEAINILTAQLGAVAGIPTGDVAPNVTGLVAFGPVFGPHIAFAGGAAATAYAAKKGKMDTGFDYHEGKNILYAFGTEPDILLVGGVFGILGMFIRQISAGLLLPWDPIAMGVTLSAVAHRLAFGFPLVGEARGDGLFDMSPFARGDMRTSATGGDVAADGGVEESRLAVEPWLPHQYKWSGVALLGLAVGILGAYIALVTESFFLGFGISAASLLFLNLGVEKIPVTHHITLPSSTAALILGTGGDALVALLVGAIFGIYGALAGEVHQRIFYAHSDTHWDPPAASIVVTTFTIAVLALLGIFPDSGWVPLPV</sequence>
<dbReference type="RefSeq" id="WP_220586700.1">
    <property type="nucleotide sequence ID" value="NZ_RKLQ01000001.1"/>
</dbReference>
<feature type="transmembrane region" description="Helical" evidence="1">
    <location>
        <begin position="291"/>
        <end position="313"/>
    </location>
</feature>
<dbReference type="InterPro" id="IPR058279">
    <property type="entry name" value="DUF7973"/>
</dbReference>
<protein>
    <recommendedName>
        <fullName evidence="2">DUF7973 domain-containing protein</fullName>
    </recommendedName>
</protein>
<feature type="transmembrane region" description="Helical" evidence="1">
    <location>
        <begin position="6"/>
        <end position="28"/>
    </location>
</feature>
<gene>
    <name evidence="3" type="ORF">EGD98_02125</name>
</gene>
<feature type="domain" description="DUF7973" evidence="2">
    <location>
        <begin position="19"/>
        <end position="361"/>
    </location>
</feature>
<keyword evidence="1" id="KW-0472">Membrane</keyword>
<accession>A0A8J7YBG5</accession>
<reference evidence="3" key="1">
    <citation type="submission" date="2021-06" db="EMBL/GenBank/DDBJ databases">
        <title>Halomicroarcula sp. F24A a new haloarchaeum isolated from saline soil.</title>
        <authorList>
            <person name="Duran-Viseras A."/>
            <person name="Sanchez-Porro C."/>
            <person name="Ventosa A."/>
        </authorList>
    </citation>
    <scope>NUCLEOTIDE SEQUENCE</scope>
    <source>
        <strain evidence="3">F24A</strain>
    </source>
</reference>
<dbReference type="Proteomes" id="UP000783863">
    <property type="component" value="Unassembled WGS sequence"/>
</dbReference>
<dbReference type="EMBL" id="RKLQ01000001">
    <property type="protein sequence ID" value="MBX0302462.1"/>
    <property type="molecule type" value="Genomic_DNA"/>
</dbReference>
<feature type="transmembrane region" description="Helical" evidence="1">
    <location>
        <begin position="40"/>
        <end position="67"/>
    </location>
</feature>
<comment type="caution">
    <text evidence="3">The sequence shown here is derived from an EMBL/GenBank/DDBJ whole genome shotgun (WGS) entry which is preliminary data.</text>
</comment>
<organism evidence="3 4">
    <name type="scientific">Haloarcula salinisoli</name>
    <dbReference type="NCBI Taxonomy" id="2487746"/>
    <lineage>
        <taxon>Archaea</taxon>
        <taxon>Methanobacteriati</taxon>
        <taxon>Methanobacteriota</taxon>
        <taxon>Stenosarchaea group</taxon>
        <taxon>Halobacteria</taxon>
        <taxon>Halobacteriales</taxon>
        <taxon>Haloarculaceae</taxon>
        <taxon>Haloarcula</taxon>
    </lineage>
</organism>
<name>A0A8J7YBG5_9EURY</name>